<dbReference type="HOGENOM" id="CLU_1627676_0_0_1"/>
<dbReference type="VEuPathDB" id="FungiDB:JI435_026150"/>
<dbReference type="Proteomes" id="UP000001055">
    <property type="component" value="Unassembled WGS sequence"/>
</dbReference>
<dbReference type="EMBL" id="CH445328">
    <property type="protein sequence ID" value="EAT89346.1"/>
    <property type="molecule type" value="Genomic_DNA"/>
</dbReference>
<dbReference type="RefSeq" id="XP_001793214.1">
    <property type="nucleotide sequence ID" value="XM_001793162.1"/>
</dbReference>
<accession>Q0V049</accession>
<protein>
    <submittedName>
        <fullName evidence="1">Uncharacterized protein</fullName>
    </submittedName>
</protein>
<dbReference type="GeneID" id="5970071"/>
<evidence type="ECO:0000313" key="2">
    <source>
        <dbReference type="Proteomes" id="UP000001055"/>
    </source>
</evidence>
<dbReference type="AlphaFoldDB" id="Q0V049"/>
<organism evidence="1 2">
    <name type="scientific">Phaeosphaeria nodorum (strain SN15 / ATCC MYA-4574 / FGSC 10173)</name>
    <name type="common">Glume blotch fungus</name>
    <name type="synonym">Parastagonospora nodorum</name>
    <dbReference type="NCBI Taxonomy" id="321614"/>
    <lineage>
        <taxon>Eukaryota</taxon>
        <taxon>Fungi</taxon>
        <taxon>Dikarya</taxon>
        <taxon>Ascomycota</taxon>
        <taxon>Pezizomycotina</taxon>
        <taxon>Dothideomycetes</taxon>
        <taxon>Pleosporomycetidae</taxon>
        <taxon>Pleosporales</taxon>
        <taxon>Pleosporineae</taxon>
        <taxon>Phaeosphaeriaceae</taxon>
        <taxon>Parastagonospora</taxon>
    </lineage>
</organism>
<evidence type="ECO:0000313" key="1">
    <source>
        <dbReference type="EMBL" id="EAT89346.1"/>
    </source>
</evidence>
<proteinExistence type="predicted"/>
<gene>
    <name evidence="1" type="ORF">SNOG_02615</name>
</gene>
<reference evidence="2" key="1">
    <citation type="journal article" date="2007" name="Plant Cell">
        <title>Dothideomycete-plant interactions illuminated by genome sequencing and EST analysis of the wheat pathogen Stagonospora nodorum.</title>
        <authorList>
            <person name="Hane J.K."/>
            <person name="Lowe R.G."/>
            <person name="Solomon P.S."/>
            <person name="Tan K.C."/>
            <person name="Schoch C.L."/>
            <person name="Spatafora J.W."/>
            <person name="Crous P.W."/>
            <person name="Kodira C."/>
            <person name="Birren B.W."/>
            <person name="Galagan J.E."/>
            <person name="Torriani S.F."/>
            <person name="McDonald B.A."/>
            <person name="Oliver R.P."/>
        </authorList>
    </citation>
    <scope>NUCLEOTIDE SEQUENCE [LARGE SCALE GENOMIC DNA]</scope>
    <source>
        <strain evidence="2">SN15 / ATCC MYA-4574 / FGSC 10173</strain>
    </source>
</reference>
<name>Q0V049_PHANO</name>
<dbReference type="InParanoid" id="Q0V049"/>
<dbReference type="KEGG" id="pno:SNOG_02615"/>
<sequence>MVRDAVNAAKAVLLLTTSGQLFVDSLHLQLEPQNYAHDFVLRVAEDQKWPANIFRELSSFFLAYPRCMLKIYHPNLASTKPSSLLFTALLVKYGSRNDMTFLPKITNDLVFQQSILNALPEQVKNEFITPMPKNIVIFPHSTHWMRPHSAIRATITGSFVESY</sequence>